<dbReference type="Proteomes" id="UP001589646">
    <property type="component" value="Unassembled WGS sequence"/>
</dbReference>
<proteinExistence type="predicted"/>
<gene>
    <name evidence="2" type="ORF">ACFFRN_07010</name>
</gene>
<evidence type="ECO:0000256" key="1">
    <source>
        <dbReference type="SAM" id="MobiDB-lite"/>
    </source>
</evidence>
<dbReference type="RefSeq" id="WP_346123352.1">
    <property type="nucleotide sequence ID" value="NZ_BAAAXC010000014.1"/>
</dbReference>
<keyword evidence="3" id="KW-1185">Reference proteome</keyword>
<organism evidence="2 3">
    <name type="scientific">Nonomuraea roseola</name>
    <dbReference type="NCBI Taxonomy" id="46179"/>
    <lineage>
        <taxon>Bacteria</taxon>
        <taxon>Bacillati</taxon>
        <taxon>Actinomycetota</taxon>
        <taxon>Actinomycetes</taxon>
        <taxon>Streptosporangiales</taxon>
        <taxon>Streptosporangiaceae</taxon>
        <taxon>Nonomuraea</taxon>
    </lineage>
</organism>
<evidence type="ECO:0000313" key="2">
    <source>
        <dbReference type="EMBL" id="MFB9526360.1"/>
    </source>
</evidence>
<feature type="region of interest" description="Disordered" evidence="1">
    <location>
        <begin position="87"/>
        <end position="109"/>
    </location>
</feature>
<name>A0ABV5PT42_9ACTN</name>
<accession>A0ABV5PT42</accession>
<comment type="caution">
    <text evidence="2">The sequence shown here is derived from an EMBL/GenBank/DDBJ whole genome shotgun (WGS) entry which is preliminary data.</text>
</comment>
<reference evidence="2 3" key="1">
    <citation type="submission" date="2024-09" db="EMBL/GenBank/DDBJ databases">
        <authorList>
            <person name="Sun Q."/>
            <person name="Mori K."/>
        </authorList>
    </citation>
    <scope>NUCLEOTIDE SEQUENCE [LARGE SCALE GENOMIC DNA]</scope>
    <source>
        <strain evidence="2 3">JCM 3323</strain>
    </source>
</reference>
<sequence>MRDANLTLELVHLHGTRELTAPMVAGSITRLGPMTGGHEPSLTLPRLPRAFTLEIASSSRPDIVALDGTARLPSRATTVTLALKVTGASGGGTATTAPLRVKVPRSPRR</sequence>
<dbReference type="EMBL" id="JBHMCE010000002">
    <property type="protein sequence ID" value="MFB9526360.1"/>
    <property type="molecule type" value="Genomic_DNA"/>
</dbReference>
<protein>
    <submittedName>
        <fullName evidence="2">Uncharacterized protein</fullName>
    </submittedName>
</protein>
<evidence type="ECO:0000313" key="3">
    <source>
        <dbReference type="Proteomes" id="UP001589646"/>
    </source>
</evidence>